<gene>
    <name evidence="20" type="primary">CAC_2</name>
    <name evidence="20" type="ORF">AVEN_129988_2</name>
</gene>
<proteinExistence type="inferred from homology"/>
<keyword evidence="13 18" id="KW-0472">Membrane</keyword>
<evidence type="ECO:0000256" key="15">
    <source>
        <dbReference type="ARBA" id="ARBA00023303"/>
    </source>
</evidence>
<dbReference type="Gene3D" id="1.10.287.70">
    <property type="match status" value="1"/>
</dbReference>
<keyword evidence="12" id="KW-0406">Ion transport</keyword>
<feature type="domain" description="EF-hand" evidence="19">
    <location>
        <begin position="277"/>
        <end position="312"/>
    </location>
</feature>
<dbReference type="Pfam" id="PF16905">
    <property type="entry name" value="GPHH"/>
    <property type="match status" value="1"/>
</dbReference>
<dbReference type="InterPro" id="IPR002048">
    <property type="entry name" value="EF_hand_dom"/>
</dbReference>
<dbReference type="InterPro" id="IPR014873">
    <property type="entry name" value="VDCC_a1su_IQ"/>
</dbReference>
<evidence type="ECO:0000256" key="12">
    <source>
        <dbReference type="ARBA" id="ARBA00023065"/>
    </source>
</evidence>
<keyword evidence="7" id="KW-0479">Metal-binding</keyword>
<organism evidence="20 21">
    <name type="scientific">Araneus ventricosus</name>
    <name type="common">Orbweaver spider</name>
    <name type="synonym">Epeira ventricosa</name>
    <dbReference type="NCBI Taxonomy" id="182803"/>
    <lineage>
        <taxon>Eukaryota</taxon>
        <taxon>Metazoa</taxon>
        <taxon>Ecdysozoa</taxon>
        <taxon>Arthropoda</taxon>
        <taxon>Chelicerata</taxon>
        <taxon>Arachnida</taxon>
        <taxon>Araneae</taxon>
        <taxon>Araneomorphae</taxon>
        <taxon>Entelegynae</taxon>
        <taxon>Araneoidea</taxon>
        <taxon>Araneidae</taxon>
        <taxon>Araneus</taxon>
    </lineage>
</organism>
<evidence type="ECO:0000256" key="14">
    <source>
        <dbReference type="ARBA" id="ARBA00023180"/>
    </source>
</evidence>
<evidence type="ECO:0000256" key="1">
    <source>
        <dbReference type="ARBA" id="ARBA00004141"/>
    </source>
</evidence>
<feature type="compositionally biased region" description="Basic and acidic residues" evidence="17">
    <location>
        <begin position="540"/>
        <end position="551"/>
    </location>
</feature>
<dbReference type="AlphaFoldDB" id="A0A4Y2KV33"/>
<dbReference type="Gene3D" id="1.10.238.10">
    <property type="entry name" value="EF-hand"/>
    <property type="match status" value="1"/>
</dbReference>
<dbReference type="EMBL" id="BGPR01005011">
    <property type="protein sequence ID" value="GBN05910.1"/>
    <property type="molecule type" value="Genomic_DNA"/>
</dbReference>
<dbReference type="PANTHER" id="PTHR45628:SF7">
    <property type="entry name" value="VOLTAGE-DEPENDENT CALCIUM CHANNEL TYPE A SUBUNIT ALPHA-1"/>
    <property type="match status" value="1"/>
</dbReference>
<feature type="compositionally biased region" description="Low complexity" evidence="17">
    <location>
        <begin position="627"/>
        <end position="638"/>
    </location>
</feature>
<evidence type="ECO:0000256" key="16">
    <source>
        <dbReference type="RuleBase" id="RU003808"/>
    </source>
</evidence>
<evidence type="ECO:0000256" key="17">
    <source>
        <dbReference type="SAM" id="MobiDB-lite"/>
    </source>
</evidence>
<dbReference type="InterPro" id="IPR031649">
    <property type="entry name" value="GPHH_dom"/>
</dbReference>
<evidence type="ECO:0000256" key="18">
    <source>
        <dbReference type="SAM" id="Phobius"/>
    </source>
</evidence>
<keyword evidence="4 16" id="KW-0109">Calcium transport</keyword>
<feature type="transmembrane region" description="Helical" evidence="18">
    <location>
        <begin position="237"/>
        <end position="261"/>
    </location>
</feature>
<dbReference type="GO" id="GO:0007268">
    <property type="term" value="P:chemical synaptic transmission"/>
    <property type="evidence" value="ECO:0007669"/>
    <property type="project" value="TreeGrafter"/>
</dbReference>
<dbReference type="FunFam" id="1.10.238.10:FF:000063">
    <property type="entry name" value="Voltage-dependent N-type calcium channel subunit alpha"/>
    <property type="match status" value="1"/>
</dbReference>
<evidence type="ECO:0000256" key="3">
    <source>
        <dbReference type="ARBA" id="ARBA00022553"/>
    </source>
</evidence>
<dbReference type="GO" id="GO:0005509">
    <property type="term" value="F:calcium ion binding"/>
    <property type="evidence" value="ECO:0007669"/>
    <property type="project" value="InterPro"/>
</dbReference>
<comment type="similarity">
    <text evidence="16">Belongs to the calcium channel alpha-1 subunit (TC 1.A.1.11) family.</text>
</comment>
<evidence type="ECO:0000256" key="5">
    <source>
        <dbReference type="ARBA" id="ARBA00022673"/>
    </source>
</evidence>
<keyword evidence="5 16" id="KW-0107">Calcium channel</keyword>
<dbReference type="PRINTS" id="PR00167">
    <property type="entry name" value="CACHANNEL"/>
</dbReference>
<evidence type="ECO:0000256" key="7">
    <source>
        <dbReference type="ARBA" id="ARBA00022723"/>
    </source>
</evidence>
<dbReference type="SMART" id="SM01062">
    <property type="entry name" value="Ca_chan_IQ"/>
    <property type="match status" value="1"/>
</dbReference>
<dbReference type="GO" id="GO:0008331">
    <property type="term" value="F:high voltage-gated calcium channel activity"/>
    <property type="evidence" value="ECO:0007669"/>
    <property type="project" value="TreeGrafter"/>
</dbReference>
<keyword evidence="2" id="KW-0813">Transport</keyword>
<evidence type="ECO:0000313" key="21">
    <source>
        <dbReference type="Proteomes" id="UP000499080"/>
    </source>
</evidence>
<keyword evidence="10 16" id="KW-0851">Voltage-gated channel</keyword>
<keyword evidence="15" id="KW-0407">Ion channel</keyword>
<evidence type="ECO:0000256" key="6">
    <source>
        <dbReference type="ARBA" id="ARBA00022692"/>
    </source>
</evidence>
<accession>A0A4Y2KV33</accession>
<evidence type="ECO:0000256" key="9">
    <source>
        <dbReference type="ARBA" id="ARBA00022837"/>
    </source>
</evidence>
<feature type="compositionally biased region" description="Basic residues" evidence="17">
    <location>
        <begin position="470"/>
        <end position="480"/>
    </location>
</feature>
<dbReference type="InterPro" id="IPR005821">
    <property type="entry name" value="Ion_trans_dom"/>
</dbReference>
<keyword evidence="6 18" id="KW-0812">Transmembrane</keyword>
<keyword evidence="8" id="KW-0677">Repeat</keyword>
<feature type="compositionally biased region" description="Low complexity" evidence="17">
    <location>
        <begin position="481"/>
        <end position="504"/>
    </location>
</feature>
<sequence>MSRLRDRRVPCSKPDSAEELPCKQAWCMLNPLGPNVLALVWCGSLERGCQLRCRPRHLTAVQNHEVRPKIALVLLQNRTDPWNTFDFITVVGSVIDVLVMELGTILSKQISFFNVGFLRLFRAARLIKLLRQGYTIRILLWTFIQSFKALPYVCLLIAMLFFIYAIIGMQVFGNIKFDPDTEMNRHNNFHTFIQSLMLLFRCATGEAWQAIMLSCIKGSPCDERSGKGSKECGSNLAYAYFVSFIFFCSFLMLNLFVAVIMDNFDYLTRDSSILGAHHLDEFIRMWAEYDPQATGSIHYTEMYDMLRNMDPPLGFGNKCPYRLAYKKLIRMNMPLSPDLKVNFTTTLFALIRENLSIKIRPIDEMDQADRELKETIRKIWPLQAKKAIHKLLPPDDDLQGIKITVGKIYCALLILDNWRTTRFGKINTGPRIQGMELLAIDNSSRRPSAISLRGASPNRGNDGDHLRPNGFRRSRSRSPGRGRSPSPRLRGRSPTPIGRSPSPRRGGGGHDIGFSDAVSDVVDLVKYESAHRERSRSRSRTRDKMRGDEYNMHPNESPTRGRSPNQWTNKSGWQAGSPPRWSRNNSPEYHSSCLDRRSRSPSPKPTPTLSDYHYRMGVTQQEHRSRSPSPSSAHSLPPQRRPGGRRLPPTPNQPSRLRFDVHSVERMNFPSQIHSPMPQHRGVQSVIHFPRLNPSPTHLPKLQMPPLWRDRTSTYLETQPPPLIRTEWQGGSLPGHPPGLRERDMHLYPSLSYHLGHDEPLSFEVAASIGRGSRHLPSTLPNGYKPGQRDRILHRDSSMAGLRTGHVGLRRSDSDEDDWC</sequence>
<evidence type="ECO:0000256" key="2">
    <source>
        <dbReference type="ARBA" id="ARBA00022448"/>
    </source>
</evidence>
<comment type="subcellular location">
    <subcellularLocation>
        <location evidence="1 16">Membrane</location>
        <topology evidence="1 16">Multi-pass membrane protein</topology>
    </subcellularLocation>
</comment>
<dbReference type="Pfam" id="PF00520">
    <property type="entry name" value="Ion_trans"/>
    <property type="match status" value="1"/>
</dbReference>
<dbReference type="Gene3D" id="1.20.120.350">
    <property type="entry name" value="Voltage-gated potassium channels. Chain C"/>
    <property type="match status" value="1"/>
</dbReference>
<dbReference type="Pfam" id="PF08763">
    <property type="entry name" value="Ca_chan_IQ"/>
    <property type="match status" value="1"/>
</dbReference>
<dbReference type="SUPFAM" id="SSF81324">
    <property type="entry name" value="Voltage-gated potassium channels"/>
    <property type="match status" value="1"/>
</dbReference>
<dbReference type="PANTHER" id="PTHR45628">
    <property type="entry name" value="VOLTAGE-DEPENDENT CALCIUM CHANNEL TYPE A SUBUNIT ALPHA-1"/>
    <property type="match status" value="1"/>
</dbReference>
<evidence type="ECO:0000256" key="11">
    <source>
        <dbReference type="ARBA" id="ARBA00022989"/>
    </source>
</evidence>
<evidence type="ECO:0000259" key="19">
    <source>
        <dbReference type="PROSITE" id="PS50222"/>
    </source>
</evidence>
<keyword evidence="21" id="KW-1185">Reference proteome</keyword>
<dbReference type="PROSITE" id="PS50222">
    <property type="entry name" value="EF_HAND_2"/>
    <property type="match status" value="1"/>
</dbReference>
<dbReference type="GO" id="GO:0098703">
    <property type="term" value="P:calcium ion import across plasma membrane"/>
    <property type="evidence" value="ECO:0007669"/>
    <property type="project" value="TreeGrafter"/>
</dbReference>
<protein>
    <submittedName>
        <fullName evidence="20">Voltage-dependent calcium channel type A subunit alpha-1</fullName>
    </submittedName>
</protein>
<keyword evidence="3" id="KW-0597">Phosphoprotein</keyword>
<name>A0A4Y2KV33_ARAVE</name>
<feature type="region of interest" description="Disordered" evidence="17">
    <location>
        <begin position="528"/>
        <end position="656"/>
    </location>
</feature>
<keyword evidence="9 16" id="KW-0106">Calcium</keyword>
<dbReference type="InterPro" id="IPR027359">
    <property type="entry name" value="Volt_channel_dom_sf"/>
</dbReference>
<dbReference type="InterPro" id="IPR002077">
    <property type="entry name" value="VDCCAlpha1"/>
</dbReference>
<keyword evidence="14" id="KW-0325">Glycoprotein</keyword>
<comment type="caution">
    <text evidence="20">The sequence shown here is derived from an EMBL/GenBank/DDBJ whole genome shotgun (WGS) entry which is preliminary data.</text>
</comment>
<evidence type="ECO:0000256" key="10">
    <source>
        <dbReference type="ARBA" id="ARBA00022882"/>
    </source>
</evidence>
<feature type="transmembrane region" description="Helical" evidence="18">
    <location>
        <begin position="149"/>
        <end position="172"/>
    </location>
</feature>
<reference evidence="20 21" key="1">
    <citation type="journal article" date="2019" name="Sci. Rep.">
        <title>Orb-weaving spider Araneus ventricosus genome elucidates the spidroin gene catalogue.</title>
        <authorList>
            <person name="Kono N."/>
            <person name="Nakamura H."/>
            <person name="Ohtoshi R."/>
            <person name="Moran D.A.P."/>
            <person name="Shinohara A."/>
            <person name="Yoshida Y."/>
            <person name="Fujiwara M."/>
            <person name="Mori M."/>
            <person name="Tomita M."/>
            <person name="Arakawa K."/>
        </authorList>
    </citation>
    <scope>NUCLEOTIDE SEQUENCE [LARGE SCALE GENOMIC DNA]</scope>
</reference>
<dbReference type="GO" id="GO:0045202">
    <property type="term" value="C:synapse"/>
    <property type="evidence" value="ECO:0007669"/>
    <property type="project" value="GOC"/>
</dbReference>
<dbReference type="Proteomes" id="UP000499080">
    <property type="component" value="Unassembled WGS sequence"/>
</dbReference>
<feature type="region of interest" description="Disordered" evidence="17">
    <location>
        <begin position="448"/>
        <end position="515"/>
    </location>
</feature>
<feature type="compositionally biased region" description="Polar residues" evidence="17">
    <location>
        <begin position="554"/>
        <end position="574"/>
    </location>
</feature>
<dbReference type="OrthoDB" id="6426628at2759"/>
<keyword evidence="11 18" id="KW-1133">Transmembrane helix</keyword>
<evidence type="ECO:0000256" key="4">
    <source>
        <dbReference type="ARBA" id="ARBA00022568"/>
    </source>
</evidence>
<dbReference type="InterPro" id="IPR050599">
    <property type="entry name" value="VDCC_alpha-1_subunit"/>
</dbReference>
<evidence type="ECO:0000313" key="20">
    <source>
        <dbReference type="EMBL" id="GBN05910.1"/>
    </source>
</evidence>
<dbReference type="FunFam" id="1.10.287.70:FF:000023">
    <property type="entry name" value="Voltage-dependent R-type calcium channel subunit alpha"/>
    <property type="match status" value="1"/>
</dbReference>
<dbReference type="GO" id="GO:0005891">
    <property type="term" value="C:voltage-gated calcium channel complex"/>
    <property type="evidence" value="ECO:0007669"/>
    <property type="project" value="InterPro"/>
</dbReference>
<evidence type="ECO:0000256" key="13">
    <source>
        <dbReference type="ARBA" id="ARBA00023136"/>
    </source>
</evidence>
<evidence type="ECO:0000256" key="8">
    <source>
        <dbReference type="ARBA" id="ARBA00022737"/>
    </source>
</evidence>